<dbReference type="GO" id="GO:0003700">
    <property type="term" value="F:DNA-binding transcription factor activity"/>
    <property type="evidence" value="ECO:0007669"/>
    <property type="project" value="InterPro"/>
</dbReference>
<dbReference type="PROSITE" id="PS51297">
    <property type="entry name" value="K_BOX"/>
    <property type="match status" value="1"/>
</dbReference>
<evidence type="ECO:0000313" key="3">
    <source>
        <dbReference type="EMBL" id="KAK7270526.1"/>
    </source>
</evidence>
<dbReference type="GO" id="GO:0005634">
    <property type="term" value="C:nucleus"/>
    <property type="evidence" value="ECO:0007669"/>
    <property type="project" value="InterPro"/>
</dbReference>
<feature type="coiled-coil region" evidence="1">
    <location>
        <begin position="45"/>
        <end position="87"/>
    </location>
</feature>
<dbReference type="InterPro" id="IPR002487">
    <property type="entry name" value="TF_Kbox"/>
</dbReference>
<keyword evidence="1" id="KW-0175">Coiled coil</keyword>
<comment type="caution">
    <text evidence="3">The sequence shown here is derived from an EMBL/GenBank/DDBJ whole genome shotgun (WGS) entry which is preliminary data.</text>
</comment>
<protein>
    <recommendedName>
        <fullName evidence="2">K-box domain-containing protein</fullName>
    </recommendedName>
</protein>
<organism evidence="3 4">
    <name type="scientific">Crotalaria pallida</name>
    <name type="common">Smooth rattlebox</name>
    <name type="synonym">Crotalaria striata</name>
    <dbReference type="NCBI Taxonomy" id="3830"/>
    <lineage>
        <taxon>Eukaryota</taxon>
        <taxon>Viridiplantae</taxon>
        <taxon>Streptophyta</taxon>
        <taxon>Embryophyta</taxon>
        <taxon>Tracheophyta</taxon>
        <taxon>Spermatophyta</taxon>
        <taxon>Magnoliopsida</taxon>
        <taxon>eudicotyledons</taxon>
        <taxon>Gunneridae</taxon>
        <taxon>Pentapetalae</taxon>
        <taxon>rosids</taxon>
        <taxon>fabids</taxon>
        <taxon>Fabales</taxon>
        <taxon>Fabaceae</taxon>
        <taxon>Papilionoideae</taxon>
        <taxon>50 kb inversion clade</taxon>
        <taxon>genistoids sensu lato</taxon>
        <taxon>core genistoids</taxon>
        <taxon>Crotalarieae</taxon>
        <taxon>Crotalaria</taxon>
    </lineage>
</organism>
<dbReference type="Pfam" id="PF01486">
    <property type="entry name" value="K-box"/>
    <property type="match status" value="1"/>
</dbReference>
<feature type="domain" description="K-box" evidence="2">
    <location>
        <begin position="4"/>
        <end position="94"/>
    </location>
</feature>
<sequence length="104" mass="12130">MFDMQQLKFDSTSMTEKIELLELSKSKLLGHDLSTCSYDELQGIEDQLERSLECVRLRKAQLTMEHIQQLQSKERDLLKENAELRAMVRDSDLAPSKKHIDDYA</sequence>
<gene>
    <name evidence="3" type="ORF">RIF29_23738</name>
</gene>
<reference evidence="3 4" key="1">
    <citation type="submission" date="2024-01" db="EMBL/GenBank/DDBJ databases">
        <title>The genomes of 5 underutilized Papilionoideae crops provide insights into root nodulation and disease resistanc.</title>
        <authorList>
            <person name="Yuan L."/>
        </authorList>
    </citation>
    <scope>NUCLEOTIDE SEQUENCE [LARGE SCALE GENOMIC DNA]</scope>
    <source>
        <strain evidence="3">ZHUSHIDOU_FW_LH</strain>
        <tissue evidence="3">Leaf</tissue>
    </source>
</reference>
<name>A0AAN9FAH6_CROPI</name>
<accession>A0AAN9FAH6</accession>
<evidence type="ECO:0000259" key="2">
    <source>
        <dbReference type="PROSITE" id="PS51297"/>
    </source>
</evidence>
<dbReference type="Proteomes" id="UP001372338">
    <property type="component" value="Unassembled WGS sequence"/>
</dbReference>
<dbReference type="AlphaFoldDB" id="A0AAN9FAH6"/>
<keyword evidence="4" id="KW-1185">Reference proteome</keyword>
<dbReference type="EMBL" id="JAYWIO010000004">
    <property type="protein sequence ID" value="KAK7270526.1"/>
    <property type="molecule type" value="Genomic_DNA"/>
</dbReference>
<evidence type="ECO:0000313" key="4">
    <source>
        <dbReference type="Proteomes" id="UP001372338"/>
    </source>
</evidence>
<proteinExistence type="predicted"/>
<evidence type="ECO:0000256" key="1">
    <source>
        <dbReference type="SAM" id="Coils"/>
    </source>
</evidence>